<evidence type="ECO:0000313" key="8">
    <source>
        <dbReference type="Proteomes" id="UP000276133"/>
    </source>
</evidence>
<keyword evidence="8" id="KW-1185">Reference proteome</keyword>
<accession>A0A3M7RMQ1</accession>
<gene>
    <name evidence="7" type="ORF">BpHYR1_043361</name>
</gene>
<evidence type="ECO:0000313" key="7">
    <source>
        <dbReference type="EMBL" id="RNA24804.1"/>
    </source>
</evidence>
<dbReference type="GO" id="GO:0005737">
    <property type="term" value="C:cytoplasm"/>
    <property type="evidence" value="ECO:0007669"/>
    <property type="project" value="TreeGrafter"/>
</dbReference>
<dbReference type="GO" id="GO:0007088">
    <property type="term" value="P:regulation of mitotic nuclear division"/>
    <property type="evidence" value="ECO:0007669"/>
    <property type="project" value="TreeGrafter"/>
</dbReference>
<evidence type="ECO:0000256" key="5">
    <source>
        <dbReference type="ARBA" id="ARBA00023306"/>
    </source>
</evidence>
<comment type="similarity">
    <text evidence="1">Belongs to the BORA family.</text>
</comment>
<proteinExistence type="inferred from homology"/>
<dbReference type="AlphaFoldDB" id="A0A3M7RMQ1"/>
<dbReference type="GO" id="GO:0005634">
    <property type="term" value="C:nucleus"/>
    <property type="evidence" value="ECO:0007669"/>
    <property type="project" value="TreeGrafter"/>
</dbReference>
<dbReference type="Pfam" id="PF15280">
    <property type="entry name" value="BORA_N"/>
    <property type="match status" value="1"/>
</dbReference>
<feature type="region of interest" description="Disordered" evidence="6">
    <location>
        <begin position="177"/>
        <end position="213"/>
    </location>
</feature>
<dbReference type="OrthoDB" id="10020858at2759"/>
<name>A0A3M7RMQ1_BRAPC</name>
<sequence>MSTSSLAQASLNERKKTITTTTTTTCTRTLFSKLSTTTTSSTSSISSVMNEVMNDVMMTPSLQQTINPFEETNKFRLEQSVLSPNLFQIASTSTPERENNGSMWNIEQRAVLYPADIPTDESSLIAQYIYDTRTAKQVSAAVEAFWSQNKVIIESPLASSNGTQAFGSNQLKNRLGTLSSSGASSANRNNFSSPLNLDAKSNKKSHRYATSSVGSLSNLARNNSATKLYESTKLNKKDQKYFGAS</sequence>
<dbReference type="GO" id="GO:0019901">
    <property type="term" value="F:protein kinase binding"/>
    <property type="evidence" value="ECO:0007669"/>
    <property type="project" value="TreeGrafter"/>
</dbReference>
<evidence type="ECO:0000256" key="1">
    <source>
        <dbReference type="ARBA" id="ARBA00010963"/>
    </source>
</evidence>
<dbReference type="Proteomes" id="UP000276133">
    <property type="component" value="Unassembled WGS sequence"/>
</dbReference>
<evidence type="ECO:0000256" key="3">
    <source>
        <dbReference type="ARBA" id="ARBA00022618"/>
    </source>
</evidence>
<keyword evidence="4" id="KW-0498">Mitosis</keyword>
<organism evidence="7 8">
    <name type="scientific">Brachionus plicatilis</name>
    <name type="common">Marine rotifer</name>
    <name type="synonym">Brachionus muelleri</name>
    <dbReference type="NCBI Taxonomy" id="10195"/>
    <lineage>
        <taxon>Eukaryota</taxon>
        <taxon>Metazoa</taxon>
        <taxon>Spiralia</taxon>
        <taxon>Gnathifera</taxon>
        <taxon>Rotifera</taxon>
        <taxon>Eurotatoria</taxon>
        <taxon>Monogononta</taxon>
        <taxon>Pseudotrocha</taxon>
        <taxon>Ploima</taxon>
        <taxon>Brachionidae</taxon>
        <taxon>Brachionus</taxon>
    </lineage>
</organism>
<keyword evidence="5" id="KW-0131">Cell cycle</keyword>
<dbReference type="GO" id="GO:0060236">
    <property type="term" value="P:regulation of mitotic spindle organization"/>
    <property type="evidence" value="ECO:0007669"/>
    <property type="project" value="TreeGrafter"/>
</dbReference>
<dbReference type="PANTHER" id="PTHR14728:SF2">
    <property type="entry name" value="PROTEIN AURORA BOREALIS"/>
    <property type="match status" value="1"/>
</dbReference>
<feature type="compositionally biased region" description="Low complexity" evidence="6">
    <location>
        <begin position="179"/>
        <end position="193"/>
    </location>
</feature>
<evidence type="ECO:0000256" key="6">
    <source>
        <dbReference type="SAM" id="MobiDB-lite"/>
    </source>
</evidence>
<evidence type="ECO:0000256" key="4">
    <source>
        <dbReference type="ARBA" id="ARBA00022776"/>
    </source>
</evidence>
<reference evidence="7 8" key="1">
    <citation type="journal article" date="2018" name="Sci. Rep.">
        <title>Genomic signatures of local adaptation to the degree of environmental predictability in rotifers.</title>
        <authorList>
            <person name="Franch-Gras L."/>
            <person name="Hahn C."/>
            <person name="Garcia-Roger E.M."/>
            <person name="Carmona M.J."/>
            <person name="Serra M."/>
            <person name="Gomez A."/>
        </authorList>
    </citation>
    <scope>NUCLEOTIDE SEQUENCE [LARGE SCALE GENOMIC DNA]</scope>
    <source>
        <strain evidence="7">HYR1</strain>
    </source>
</reference>
<dbReference type="InterPro" id="IPR023252">
    <property type="entry name" value="Aurora_borealis_protein"/>
</dbReference>
<comment type="caution">
    <text evidence="7">The sequence shown here is derived from an EMBL/GenBank/DDBJ whole genome shotgun (WGS) entry which is preliminary data.</text>
</comment>
<keyword evidence="3" id="KW-0132">Cell division</keyword>
<dbReference type="PANTHER" id="PTHR14728">
    <property type="entry name" value="PROTEIN AURORA BOREALIS"/>
    <property type="match status" value="1"/>
</dbReference>
<protein>
    <recommendedName>
        <fullName evidence="2">Protein aurora borealis</fullName>
    </recommendedName>
</protein>
<evidence type="ECO:0000256" key="2">
    <source>
        <dbReference type="ARBA" id="ARBA00020055"/>
    </source>
</evidence>
<dbReference type="GO" id="GO:0051301">
    <property type="term" value="P:cell division"/>
    <property type="evidence" value="ECO:0007669"/>
    <property type="project" value="UniProtKB-KW"/>
</dbReference>
<dbReference type="EMBL" id="REGN01003048">
    <property type="protein sequence ID" value="RNA24804.1"/>
    <property type="molecule type" value="Genomic_DNA"/>
</dbReference>